<proteinExistence type="predicted"/>
<dbReference type="EMBL" id="UINC01112805">
    <property type="protein sequence ID" value="SVC82001.1"/>
    <property type="molecule type" value="Genomic_DNA"/>
</dbReference>
<organism evidence="2">
    <name type="scientific">marine metagenome</name>
    <dbReference type="NCBI Taxonomy" id="408172"/>
    <lineage>
        <taxon>unclassified sequences</taxon>
        <taxon>metagenomes</taxon>
        <taxon>ecological metagenomes</taxon>
    </lineage>
</organism>
<evidence type="ECO:0000313" key="2">
    <source>
        <dbReference type="EMBL" id="SVC82001.1"/>
    </source>
</evidence>
<dbReference type="AlphaFoldDB" id="A0A382QCN2"/>
<evidence type="ECO:0000256" key="1">
    <source>
        <dbReference type="SAM" id="MobiDB-lite"/>
    </source>
</evidence>
<feature type="region of interest" description="Disordered" evidence="1">
    <location>
        <begin position="1"/>
        <end position="23"/>
    </location>
</feature>
<protein>
    <submittedName>
        <fullName evidence="2">Uncharacterized protein</fullName>
    </submittedName>
</protein>
<gene>
    <name evidence="2" type="ORF">METZ01_LOCUS334855</name>
</gene>
<sequence>EALAQLDEIDGKGVKPVDDEDREQVQDILASSEPGLELEVEKGEISIHARNLKACTVNYYPMDVELLFSRKPFVKDDTEHFTSIVPNLSRKIALPKGKEVHSFPVPDEFADRNVMVEVVAAGIREAKAYYANDLKVQLIENYGQVQVAHSETGKPLPETYVKVYARLGNGQSRFYKDGYTDLRGRFDYASLNTGDLDDARDFSILVLHDRHGAAIREAKPPSQ</sequence>
<feature type="non-terminal residue" evidence="2">
    <location>
        <position position="1"/>
    </location>
</feature>
<accession>A0A382QCN2</accession>
<name>A0A382QCN2_9ZZZZ</name>
<reference evidence="2" key="1">
    <citation type="submission" date="2018-05" db="EMBL/GenBank/DDBJ databases">
        <authorList>
            <person name="Lanie J.A."/>
            <person name="Ng W.-L."/>
            <person name="Kazmierczak K.M."/>
            <person name="Andrzejewski T.M."/>
            <person name="Davidsen T.M."/>
            <person name="Wayne K.J."/>
            <person name="Tettelin H."/>
            <person name="Glass J.I."/>
            <person name="Rusch D."/>
            <person name="Podicherti R."/>
            <person name="Tsui H.-C.T."/>
            <person name="Winkler M.E."/>
        </authorList>
    </citation>
    <scope>NUCLEOTIDE SEQUENCE</scope>
</reference>